<dbReference type="AlphaFoldDB" id="A0AAV4VLQ8"/>
<feature type="region of interest" description="Disordered" evidence="5">
    <location>
        <begin position="88"/>
        <end position="133"/>
    </location>
</feature>
<accession>A0AAV4VLQ8</accession>
<dbReference type="EMBL" id="BPLQ01013223">
    <property type="protein sequence ID" value="GIY70739.1"/>
    <property type="molecule type" value="Genomic_DNA"/>
</dbReference>
<comment type="subcellular location">
    <subcellularLocation>
        <location evidence="1">Secreted</location>
    </subcellularLocation>
</comment>
<evidence type="ECO:0000256" key="2">
    <source>
        <dbReference type="ARBA" id="ARBA00007236"/>
    </source>
</evidence>
<dbReference type="Proteomes" id="UP001054837">
    <property type="component" value="Unassembled WGS sequence"/>
</dbReference>
<keyword evidence="3" id="KW-0964">Secreted</keyword>
<comment type="caution">
    <text evidence="7">The sequence shown here is derived from an EMBL/GenBank/DDBJ whole genome shotgun (WGS) entry which is preliminary data.</text>
</comment>
<evidence type="ECO:0000256" key="4">
    <source>
        <dbReference type="ARBA" id="ARBA00022729"/>
    </source>
</evidence>
<comment type="similarity">
    <text evidence="2">Belongs to the IL-17 family.</text>
</comment>
<dbReference type="Gene3D" id="2.10.90.10">
    <property type="entry name" value="Cystine-knot cytokines"/>
    <property type="match status" value="1"/>
</dbReference>
<evidence type="ECO:0000313" key="7">
    <source>
        <dbReference type="EMBL" id="GIY70739.1"/>
    </source>
</evidence>
<gene>
    <name evidence="7" type="primary">AVEN_172974_1</name>
    <name evidence="7" type="ORF">CDAR_180881</name>
</gene>
<keyword evidence="4 6" id="KW-0732">Signal</keyword>
<evidence type="ECO:0000256" key="6">
    <source>
        <dbReference type="SAM" id="SignalP"/>
    </source>
</evidence>
<dbReference type="InterPro" id="IPR029034">
    <property type="entry name" value="Cystine-knot_cytokine"/>
</dbReference>
<evidence type="ECO:0000256" key="1">
    <source>
        <dbReference type="ARBA" id="ARBA00004613"/>
    </source>
</evidence>
<dbReference type="InterPro" id="IPR010345">
    <property type="entry name" value="IL-17_fam"/>
</dbReference>
<protein>
    <submittedName>
        <fullName evidence="7">Uncharacterized protein</fullName>
    </submittedName>
</protein>
<keyword evidence="8" id="KW-1185">Reference proteome</keyword>
<evidence type="ECO:0000313" key="8">
    <source>
        <dbReference type="Proteomes" id="UP001054837"/>
    </source>
</evidence>
<feature type="signal peptide" evidence="6">
    <location>
        <begin position="1"/>
        <end position="27"/>
    </location>
</feature>
<name>A0AAV4VLQ8_9ARAC</name>
<reference evidence="7 8" key="1">
    <citation type="submission" date="2021-06" db="EMBL/GenBank/DDBJ databases">
        <title>Caerostris darwini draft genome.</title>
        <authorList>
            <person name="Kono N."/>
            <person name="Arakawa K."/>
        </authorList>
    </citation>
    <scope>NUCLEOTIDE SEQUENCE [LARGE SCALE GENOMIC DNA]</scope>
</reference>
<sequence length="377" mass="43968">MNSLYPKQVLFVIANLVLLLKFSRSNGDDPSQLDLDSFYKKEVGDFENWFQEKIENHEIEVPKDLNNDQRSIWHDQLHRQIFKDLTSSNHDVNSEFETPPEAQSQSSEEEYDVASNEQNGNSNLPLEENNPDSQVDKHIENRKVYYHQENNDANIANEEDESSLHATDEIQKEHHPAEVVFVRNDFDSASSLVEFVNGLLSPKKSQKTMNFDDPLFPDTCSMEKHPFYDKQMCPSSPQYAIEQHFSASYSENLRTQMAEKYSQRTDHEYRKRMKLKRDISERAICPFRWVESKRNPSRVPEYLFEAECTTDFSRGKSYLSPCVQLKSKIRVLWRVGCEDSYHVYSEGWEEISVACVPMGLRMVKSKQLDVVKVTPPE</sequence>
<evidence type="ECO:0000256" key="5">
    <source>
        <dbReference type="SAM" id="MobiDB-lite"/>
    </source>
</evidence>
<dbReference type="Pfam" id="PF06083">
    <property type="entry name" value="IL17"/>
    <property type="match status" value="1"/>
</dbReference>
<feature type="compositionally biased region" description="Polar residues" evidence="5">
    <location>
        <begin position="115"/>
        <end position="124"/>
    </location>
</feature>
<dbReference type="GO" id="GO:0005576">
    <property type="term" value="C:extracellular region"/>
    <property type="evidence" value="ECO:0007669"/>
    <property type="project" value="UniProtKB-SubCell"/>
</dbReference>
<evidence type="ECO:0000256" key="3">
    <source>
        <dbReference type="ARBA" id="ARBA00022525"/>
    </source>
</evidence>
<dbReference type="GO" id="GO:0005125">
    <property type="term" value="F:cytokine activity"/>
    <property type="evidence" value="ECO:0007669"/>
    <property type="project" value="InterPro"/>
</dbReference>
<dbReference type="SUPFAM" id="SSF57501">
    <property type="entry name" value="Cystine-knot cytokines"/>
    <property type="match status" value="1"/>
</dbReference>
<feature type="chain" id="PRO_5043562598" evidence="6">
    <location>
        <begin position="28"/>
        <end position="377"/>
    </location>
</feature>
<organism evidence="7 8">
    <name type="scientific">Caerostris darwini</name>
    <dbReference type="NCBI Taxonomy" id="1538125"/>
    <lineage>
        <taxon>Eukaryota</taxon>
        <taxon>Metazoa</taxon>
        <taxon>Ecdysozoa</taxon>
        <taxon>Arthropoda</taxon>
        <taxon>Chelicerata</taxon>
        <taxon>Arachnida</taxon>
        <taxon>Araneae</taxon>
        <taxon>Araneomorphae</taxon>
        <taxon>Entelegynae</taxon>
        <taxon>Araneoidea</taxon>
        <taxon>Araneidae</taxon>
        <taxon>Caerostris</taxon>
    </lineage>
</organism>
<proteinExistence type="inferred from homology"/>